<dbReference type="Proteomes" id="UP001141336">
    <property type="component" value="Unassembled WGS sequence"/>
</dbReference>
<gene>
    <name evidence="3" type="ORF">O0S09_00635</name>
</gene>
<dbReference type="PROSITE" id="PS50983">
    <property type="entry name" value="FE_B12_PBP"/>
    <property type="match status" value="1"/>
</dbReference>
<dbReference type="EMBL" id="JAPTGC010000001">
    <property type="protein sequence ID" value="MCZ0861761.1"/>
    <property type="molecule type" value="Genomic_DNA"/>
</dbReference>
<keyword evidence="4" id="KW-1185">Reference proteome</keyword>
<evidence type="ECO:0000313" key="3">
    <source>
        <dbReference type="EMBL" id="MCZ0861761.1"/>
    </source>
</evidence>
<evidence type="ECO:0000313" key="4">
    <source>
        <dbReference type="Proteomes" id="UP001141336"/>
    </source>
</evidence>
<dbReference type="PANTHER" id="PTHR30535:SF34">
    <property type="entry name" value="MOLYBDATE-BINDING PROTEIN MOLA"/>
    <property type="match status" value="1"/>
</dbReference>
<dbReference type="PANTHER" id="PTHR30535">
    <property type="entry name" value="VITAMIN B12-BINDING PROTEIN"/>
    <property type="match status" value="1"/>
</dbReference>
<keyword evidence="1" id="KW-0732">Signal</keyword>
<dbReference type="InterPro" id="IPR050902">
    <property type="entry name" value="ABC_Transporter_SBP"/>
</dbReference>
<comment type="caution">
    <text evidence="3">The sequence shown here is derived from an EMBL/GenBank/DDBJ whole genome shotgun (WGS) entry which is preliminary data.</text>
</comment>
<accession>A0ABT4IJ54</accession>
<organism evidence="3 4">
    <name type="scientific">Methanocorpusculum vombati</name>
    <dbReference type="NCBI Taxonomy" id="3002864"/>
    <lineage>
        <taxon>Archaea</taxon>
        <taxon>Methanobacteriati</taxon>
        <taxon>Methanobacteriota</taxon>
        <taxon>Stenosarchaea group</taxon>
        <taxon>Methanomicrobia</taxon>
        <taxon>Methanomicrobiales</taxon>
        <taxon>Methanocorpusculaceae</taxon>
        <taxon>Methanocorpusculum</taxon>
    </lineage>
</organism>
<proteinExistence type="predicted"/>
<name>A0ABT4IJ54_9EURY</name>
<dbReference type="Pfam" id="PF01497">
    <property type="entry name" value="Peripla_BP_2"/>
    <property type="match status" value="1"/>
</dbReference>
<dbReference type="CDD" id="cd01143">
    <property type="entry name" value="YvrC"/>
    <property type="match status" value="1"/>
</dbReference>
<dbReference type="RefSeq" id="WP_268921941.1">
    <property type="nucleotide sequence ID" value="NZ_JAPTGC010000001.1"/>
</dbReference>
<dbReference type="SUPFAM" id="SSF53807">
    <property type="entry name" value="Helical backbone' metal receptor"/>
    <property type="match status" value="1"/>
</dbReference>
<dbReference type="InterPro" id="IPR054828">
    <property type="entry name" value="Vit_B12_bind_prot"/>
</dbReference>
<reference evidence="3" key="1">
    <citation type="submission" date="2022-12" db="EMBL/GenBank/DDBJ databases">
        <title>Isolation and characterisation of novel Methanocorpusculum spp. from native Australian herbivores indicates the genus is ancestrally host-associated.</title>
        <authorList>
            <person name="Volmer J.G."/>
            <person name="Soo R.M."/>
            <person name="Evans P.N."/>
            <person name="Hoedt E.C."/>
            <person name="Astorga Alsina A.L."/>
            <person name="Woodcroft B.J."/>
            <person name="Tyson G.W."/>
            <person name="Hugenholtz P."/>
            <person name="Morrison M."/>
        </authorList>
    </citation>
    <scope>NUCLEOTIDE SEQUENCE</scope>
    <source>
        <strain evidence="3">CW153</strain>
    </source>
</reference>
<dbReference type="Gene3D" id="3.40.50.1980">
    <property type="entry name" value="Nitrogenase molybdenum iron protein domain"/>
    <property type="match status" value="2"/>
</dbReference>
<dbReference type="NCBIfam" id="NF038402">
    <property type="entry name" value="TroA_like"/>
    <property type="match status" value="1"/>
</dbReference>
<protein>
    <submittedName>
        <fullName evidence="3">ABC transporter substrate-binding protein</fullName>
    </submittedName>
</protein>
<evidence type="ECO:0000259" key="2">
    <source>
        <dbReference type="PROSITE" id="PS50983"/>
    </source>
</evidence>
<sequence>MKHLLPILLLLALLCGTAAAAEWTPVTITDDYGYTAEISAAPQTIVSLGPSNTEILFALGLGDKVAGVTEYCNYPAAAQTKSLIGGVSSPNVEKIVALNPDLILANAMNGEDNIAHLRKLGYTVLCLNPDSVDGTFSSIRRVGEATGTSAAAGELIASMQQRFRAAAEKVKTAGTETLTVTHLMSTDPYWVSGIHTFQDELITLAGGTNAFPEVDGWGIINLEHLLTTDPDVILVDSGAGMGEKGENLLKQSFMTDPRLSSLTAVKNNRIYVMDSDTFDRGGPRIVDAFDELVAVLYPESAESPAAATPQAPGFGSVLTLAGGALALLILRKNS</sequence>
<dbReference type="InterPro" id="IPR002491">
    <property type="entry name" value="ABC_transptr_periplasmic_BD"/>
</dbReference>
<feature type="domain" description="Fe/B12 periplasmic-binding" evidence="2">
    <location>
        <begin position="44"/>
        <end position="300"/>
    </location>
</feature>
<evidence type="ECO:0000256" key="1">
    <source>
        <dbReference type="ARBA" id="ARBA00022729"/>
    </source>
</evidence>